<evidence type="ECO:0000256" key="3">
    <source>
        <dbReference type="ARBA" id="ARBA00023242"/>
    </source>
</evidence>
<dbReference type="InterPro" id="IPR016024">
    <property type="entry name" value="ARM-type_fold"/>
</dbReference>
<feature type="compositionally biased region" description="Low complexity" evidence="4">
    <location>
        <begin position="820"/>
        <end position="834"/>
    </location>
</feature>
<organism evidence="6">
    <name type="scientific">Anthurium amnicola</name>
    <dbReference type="NCBI Taxonomy" id="1678845"/>
    <lineage>
        <taxon>Eukaryota</taxon>
        <taxon>Viridiplantae</taxon>
        <taxon>Streptophyta</taxon>
        <taxon>Embryophyta</taxon>
        <taxon>Tracheophyta</taxon>
        <taxon>Spermatophyta</taxon>
        <taxon>Magnoliopsida</taxon>
        <taxon>Liliopsida</taxon>
        <taxon>Araceae</taxon>
        <taxon>Pothoideae</taxon>
        <taxon>Potheae</taxon>
        <taxon>Anthurium</taxon>
    </lineage>
</organism>
<dbReference type="PANTHER" id="PTHR34105">
    <property type="entry name" value="PROLINE-, GLUTAMIC ACID- AND LEUCINE-RICH PROTEIN 1"/>
    <property type="match status" value="1"/>
</dbReference>
<gene>
    <name evidence="6" type="primary">pelp1_1</name>
    <name evidence="6" type="ORF">g.105563</name>
</gene>
<accession>A0A1D1ZJE1</accession>
<sequence>MDFLEDANDAWLKPRLLRSLVRDRLPDEGRPIPGPSQLSSILSLLRVHGLLSESLPPGAAAPADANKLAGAWRAAVDAWVERCLALVSSKMPDKRWAGICLLGLTCEMCDSDRFVSSYSVWFQALLPNIQPPVDSRLVKMASCASMSDLFMRLSTFPNVKKDATSLASKLIPSILQLLNDDGPDDILVEALNLFATLMNFFPFAVHRHYKEVEKGVVSKVTSHKCTIDVSKKLLHCLVLLPKVRGDADSLVIMMRKILGLINLYLTAAFEGLEEESRSTETMRLSDPPENDPLPSLGDQSFSSVAPEQATKSIQEMVLPRVHTLIQWCCIMVTNPYPVQVTLPVRPLMSLVERVLSVNGSLHETLSSFTSELHQEVICSELPVLHLNCLDLLTSVIKALRSQLFPYAANVVRILMEYFKGAILPCLRIKVYSILQVLLTSMGVGMAIYLAEEVIKNAFADLNPLRNESNLGSSNLGNSKVAEPARHSSNRKRKHVSAAPKERQIGVDLGKIQASRKLTAPLSVQIAALGTLEALITVAGSLRAEHWRPDVDKLLLSVASNACSVGWAKETQNMVEWESSPSQADFQLAALHALLASFLSHAHVRPPYLSQGLELFRRGKQEMGTKVAAFCTHSLLALEVLIHPRFLPLTDLVTKSSGYSEVPNHQPYSMFAGRQISNLSSLSKDNHRVANDFGLDEDDPYRWLDDREEISVGVSNRDEHMEDVDKLGGTVQEPSPERVPLVTSVDSHQVEEGSVDPTGSADIGHGEVPPGKGVANSDMFPGTEIALDMGIDPASDDKAFLHEDVDALVRHSNLSNEGKTVSYDSDSSLDSLPDIVDADPDSD</sequence>
<evidence type="ECO:0000259" key="5">
    <source>
        <dbReference type="Pfam" id="PF08167"/>
    </source>
</evidence>
<feature type="domain" description="Pre-rRNA-processing protein RIX1 N-terminal" evidence="5">
    <location>
        <begin position="21"/>
        <end position="225"/>
    </location>
</feature>
<feature type="region of interest" description="Disordered" evidence="4">
    <location>
        <begin position="277"/>
        <end position="300"/>
    </location>
</feature>
<name>A0A1D1ZJE1_9ARAE</name>
<dbReference type="Pfam" id="PF08167">
    <property type="entry name" value="RIX1"/>
    <property type="match status" value="1"/>
</dbReference>
<feature type="region of interest" description="Disordered" evidence="4">
    <location>
        <begin position="745"/>
        <end position="764"/>
    </location>
</feature>
<dbReference type="GO" id="GO:0006364">
    <property type="term" value="P:rRNA processing"/>
    <property type="evidence" value="ECO:0007669"/>
    <property type="project" value="TreeGrafter"/>
</dbReference>
<dbReference type="PANTHER" id="PTHR34105:SF1">
    <property type="entry name" value="PROLINE-, GLUTAMIC ACID- AND LEUCINE-RICH PROTEIN 1"/>
    <property type="match status" value="1"/>
</dbReference>
<dbReference type="EMBL" id="GDJX01000997">
    <property type="protein sequence ID" value="JAT66939.1"/>
    <property type="molecule type" value="Transcribed_RNA"/>
</dbReference>
<feature type="region of interest" description="Disordered" evidence="4">
    <location>
        <begin position="470"/>
        <end position="499"/>
    </location>
</feature>
<comment type="similarity">
    <text evidence="2">Belongs to the RIX1/PELP1 family.</text>
</comment>
<keyword evidence="3" id="KW-0539">Nucleus</keyword>
<evidence type="ECO:0000313" key="6">
    <source>
        <dbReference type="EMBL" id="JAT66939.1"/>
    </source>
</evidence>
<dbReference type="InterPro" id="IPR012583">
    <property type="entry name" value="RIX1_N"/>
</dbReference>
<evidence type="ECO:0000256" key="4">
    <source>
        <dbReference type="SAM" id="MobiDB-lite"/>
    </source>
</evidence>
<evidence type="ECO:0000256" key="2">
    <source>
        <dbReference type="ARBA" id="ARBA00010511"/>
    </source>
</evidence>
<dbReference type="AlphaFoldDB" id="A0A1D1ZJE1"/>
<dbReference type="SUPFAM" id="SSF48371">
    <property type="entry name" value="ARM repeat"/>
    <property type="match status" value="1"/>
</dbReference>
<dbReference type="GO" id="GO:0005634">
    <property type="term" value="C:nucleus"/>
    <property type="evidence" value="ECO:0007669"/>
    <property type="project" value="UniProtKB-SubCell"/>
</dbReference>
<comment type="subcellular location">
    <subcellularLocation>
        <location evidence="1">Nucleus</location>
    </subcellularLocation>
</comment>
<evidence type="ECO:0000256" key="1">
    <source>
        <dbReference type="ARBA" id="ARBA00004123"/>
    </source>
</evidence>
<feature type="region of interest" description="Disordered" evidence="4">
    <location>
        <begin position="815"/>
        <end position="842"/>
    </location>
</feature>
<proteinExistence type="inferred from homology"/>
<protein>
    <submittedName>
        <fullName evidence="6">Proline-, glutamic acid-and leucine-rich protein 1</fullName>
    </submittedName>
</protein>
<reference evidence="6" key="1">
    <citation type="submission" date="2015-07" db="EMBL/GenBank/DDBJ databases">
        <title>Transcriptome Assembly of Anthurium amnicola.</title>
        <authorList>
            <person name="Suzuki J."/>
        </authorList>
    </citation>
    <scope>NUCLEOTIDE SEQUENCE</scope>
</reference>